<comment type="caution">
    <text evidence="3">The sequence shown here is derived from an EMBL/GenBank/DDBJ whole genome shotgun (WGS) entry which is preliminary data.</text>
</comment>
<proteinExistence type="predicted"/>
<dbReference type="InterPro" id="IPR058741">
    <property type="entry name" value="MurL_C"/>
</dbReference>
<name>A0A1Q9C9R0_SYMMI</name>
<evidence type="ECO:0000313" key="3">
    <source>
        <dbReference type="EMBL" id="OLP79664.1"/>
    </source>
</evidence>
<evidence type="ECO:0000259" key="2">
    <source>
        <dbReference type="Pfam" id="PF26299"/>
    </source>
</evidence>
<keyword evidence="4" id="KW-1185">Reference proteome</keyword>
<accession>A0A1Q9C9R0</accession>
<reference evidence="3 4" key="1">
    <citation type="submission" date="2016-02" db="EMBL/GenBank/DDBJ databases">
        <title>Genome analysis of coral dinoflagellate symbionts highlights evolutionary adaptations to a symbiotic lifestyle.</title>
        <authorList>
            <person name="Aranda M."/>
            <person name="Li Y."/>
            <person name="Liew Y.J."/>
            <person name="Baumgarten S."/>
            <person name="Simakov O."/>
            <person name="Wilson M."/>
            <person name="Piel J."/>
            <person name="Ashoor H."/>
            <person name="Bougouffa S."/>
            <person name="Bajic V.B."/>
            <person name="Ryu T."/>
            <person name="Ravasi T."/>
            <person name="Bayer T."/>
            <person name="Micklem G."/>
            <person name="Kim H."/>
            <person name="Bhak J."/>
            <person name="Lajeunesse T.C."/>
            <person name="Voolstra C.R."/>
        </authorList>
    </citation>
    <scope>NUCLEOTIDE SEQUENCE [LARGE SCALE GENOMIC DNA]</scope>
    <source>
        <strain evidence="3 4">CCMP2467</strain>
    </source>
</reference>
<gene>
    <name evidence="3" type="ORF">AK812_SmicGene40024</name>
</gene>
<dbReference type="Proteomes" id="UP000186817">
    <property type="component" value="Unassembled WGS sequence"/>
</dbReference>
<dbReference type="EMBL" id="LSRX01001460">
    <property type="protein sequence ID" value="OLP79664.1"/>
    <property type="molecule type" value="Genomic_DNA"/>
</dbReference>
<dbReference type="AlphaFoldDB" id="A0A1Q9C9R0"/>
<organism evidence="3 4">
    <name type="scientific">Symbiodinium microadriaticum</name>
    <name type="common">Dinoflagellate</name>
    <name type="synonym">Zooxanthella microadriatica</name>
    <dbReference type="NCBI Taxonomy" id="2951"/>
    <lineage>
        <taxon>Eukaryota</taxon>
        <taxon>Sar</taxon>
        <taxon>Alveolata</taxon>
        <taxon>Dinophyceae</taxon>
        <taxon>Suessiales</taxon>
        <taxon>Symbiodiniaceae</taxon>
        <taxon>Symbiodinium</taxon>
    </lineage>
</organism>
<evidence type="ECO:0000259" key="1">
    <source>
        <dbReference type="Pfam" id="PF26298"/>
    </source>
</evidence>
<protein>
    <submittedName>
        <fullName evidence="3">Uncharacterized protein</fullName>
    </submittedName>
</protein>
<dbReference type="Pfam" id="PF26299">
    <property type="entry name" value="MurL_N"/>
    <property type="match status" value="1"/>
</dbReference>
<dbReference type="Pfam" id="PF26298">
    <property type="entry name" value="MurL_epimerase_C"/>
    <property type="match status" value="1"/>
</dbReference>
<sequence length="609" mass="68081">MIVIDSTAAGDTSKASAYVVHKPDHDGPDTALGSSLSTCVYEVLQVADAAKSAAFARFAMPILKPHKLSEAPSSESLQMVSSYLEGFDLPPSSDEDEEDEDGLQPEYAPVPFLRFKTFQVDWPRIDFVYTDCDEVEIHSQCFLPDELPQGLYSAASLKQVEVAVLHIGLVVLAWYWMSCGHRRVVISAGYLNEEQVAWWEWFYAQCFAEFAIINGLTEEQIRVSVEVDAPQHTDEGSLVHGPEQNPRPSSDSSEARVLCLLGGGKDSLVVHQMLQYAGVTSPTWLYVGDGRKEFQGSWRLQAVVQRSGSSMLVMAHDFQTEAMAKRRSRLQPCGHPWAALVGFDAVLVALLSGFDYIAVGNERSANYGNNLRVGSIEVNHQFDKSFDFESRMHRYIRRHLAPSTYYFSALQHLWEVQIAWLFCQRSAGFLDVFMSCNDSNGLNEWCCDCEKCCFVFALLAAWLSSVEVARYFGKNLLENPKLLQNFRSLLGISSQDAGDRGRTAVKPFECVGTPDEVLLSLWLAREASNFSLDGLPLALASLPLDEGREHVDLLSQYNPENLLPDWLVPKEAAVESLQDKLAIHGSATLEQKWKSFWSDAMSETLRIRQ</sequence>
<feature type="domain" description="MurL C-terminal" evidence="1">
    <location>
        <begin position="432"/>
        <end position="529"/>
    </location>
</feature>
<dbReference type="InterPro" id="IPR058740">
    <property type="entry name" value="MurL_N"/>
</dbReference>
<evidence type="ECO:0000313" key="4">
    <source>
        <dbReference type="Proteomes" id="UP000186817"/>
    </source>
</evidence>
<feature type="domain" description="MurL N-terminal" evidence="2">
    <location>
        <begin position="113"/>
        <end position="408"/>
    </location>
</feature>
<dbReference type="OrthoDB" id="99425at2759"/>